<name>A0ABT3N990_9BACT</name>
<dbReference type="Proteomes" id="UP001209681">
    <property type="component" value="Unassembled WGS sequence"/>
</dbReference>
<dbReference type="RefSeq" id="WP_265424906.1">
    <property type="nucleotide sequence ID" value="NZ_JAPFPW010000008.1"/>
</dbReference>
<evidence type="ECO:0000313" key="2">
    <source>
        <dbReference type="Proteomes" id="UP001209681"/>
    </source>
</evidence>
<accession>A0ABT3N990</accession>
<gene>
    <name evidence="1" type="ORF">OOT00_08545</name>
</gene>
<keyword evidence="2" id="KW-1185">Reference proteome</keyword>
<evidence type="ECO:0000313" key="1">
    <source>
        <dbReference type="EMBL" id="MCW7754033.1"/>
    </source>
</evidence>
<proteinExistence type="predicted"/>
<comment type="caution">
    <text evidence="1">The sequence shown here is derived from an EMBL/GenBank/DDBJ whole genome shotgun (WGS) entry which is preliminary data.</text>
</comment>
<protein>
    <submittedName>
        <fullName evidence="1">Uncharacterized protein</fullName>
    </submittedName>
</protein>
<organism evidence="1 2">
    <name type="scientific">Desulfobotulus pelophilus</name>
    <dbReference type="NCBI Taxonomy" id="2823377"/>
    <lineage>
        <taxon>Bacteria</taxon>
        <taxon>Pseudomonadati</taxon>
        <taxon>Thermodesulfobacteriota</taxon>
        <taxon>Desulfobacteria</taxon>
        <taxon>Desulfobacterales</taxon>
        <taxon>Desulfobacteraceae</taxon>
        <taxon>Desulfobotulus</taxon>
    </lineage>
</organism>
<sequence>MVCPYVSVVDGKEIGNGQHIDMKEIFKVIILFYGFPLPAPSAWMPGSVSGKAAWSWGSLS</sequence>
<dbReference type="EMBL" id="JAPFPW010000008">
    <property type="protein sequence ID" value="MCW7754033.1"/>
    <property type="molecule type" value="Genomic_DNA"/>
</dbReference>
<reference evidence="1 2" key="1">
    <citation type="submission" date="2022-11" db="EMBL/GenBank/DDBJ databases">
        <title>Desulfobotulus tamanensis H1 sp. nov. - anaerobic, alkaliphilic, sulphate reducing bacterium isolated from terrestrial mud volcano.</title>
        <authorList>
            <person name="Frolova A."/>
            <person name="Merkel A.Y."/>
            <person name="Slobodkin A.I."/>
        </authorList>
    </citation>
    <scope>NUCLEOTIDE SEQUENCE [LARGE SCALE GENOMIC DNA]</scope>
    <source>
        <strain evidence="1 2">H1</strain>
    </source>
</reference>